<sequence>MYVGSLYPGVTVAVTAIVTVMATANLTVSLDPAVIDMAKAQAAQHGMAASAWVAKLIRDAALVEASRRYDAYNLASGDGPEMAVWDAANSAEQDERLAGAEW</sequence>
<name>A0ABN2MA64_9ACTN</name>
<keyword evidence="1" id="KW-1133">Transmembrane helix</keyword>
<keyword evidence="1" id="KW-0472">Membrane</keyword>
<evidence type="ECO:0000313" key="2">
    <source>
        <dbReference type="EMBL" id="GAA1816783.1"/>
    </source>
</evidence>
<proteinExistence type="predicted"/>
<reference evidence="2 3" key="1">
    <citation type="journal article" date="2019" name="Int. J. Syst. Evol. Microbiol.">
        <title>The Global Catalogue of Microorganisms (GCM) 10K type strain sequencing project: providing services to taxonomists for standard genome sequencing and annotation.</title>
        <authorList>
            <consortium name="The Broad Institute Genomics Platform"/>
            <consortium name="The Broad Institute Genome Sequencing Center for Infectious Disease"/>
            <person name="Wu L."/>
            <person name="Ma J."/>
        </authorList>
    </citation>
    <scope>NUCLEOTIDE SEQUENCE [LARGE SCALE GENOMIC DNA]</scope>
    <source>
        <strain evidence="2 3">JCM 13250</strain>
    </source>
</reference>
<dbReference type="EMBL" id="BAAALT010000144">
    <property type="protein sequence ID" value="GAA1816783.1"/>
    <property type="molecule type" value="Genomic_DNA"/>
</dbReference>
<feature type="transmembrane region" description="Helical" evidence="1">
    <location>
        <begin position="6"/>
        <end position="28"/>
    </location>
</feature>
<comment type="caution">
    <text evidence="2">The sequence shown here is derived from an EMBL/GenBank/DDBJ whole genome shotgun (WGS) entry which is preliminary data.</text>
</comment>
<gene>
    <name evidence="2" type="ORF">GCM10009682_42060</name>
</gene>
<evidence type="ECO:0000256" key="1">
    <source>
        <dbReference type="SAM" id="Phobius"/>
    </source>
</evidence>
<accession>A0ABN2MA64</accession>
<dbReference type="Proteomes" id="UP001500218">
    <property type="component" value="Unassembled WGS sequence"/>
</dbReference>
<evidence type="ECO:0008006" key="4">
    <source>
        <dbReference type="Google" id="ProtNLM"/>
    </source>
</evidence>
<keyword evidence="3" id="KW-1185">Reference proteome</keyword>
<evidence type="ECO:0000313" key="3">
    <source>
        <dbReference type="Proteomes" id="UP001500218"/>
    </source>
</evidence>
<keyword evidence="1" id="KW-0812">Transmembrane</keyword>
<organism evidence="2 3">
    <name type="scientific">Luedemannella flava</name>
    <dbReference type="NCBI Taxonomy" id="349316"/>
    <lineage>
        <taxon>Bacteria</taxon>
        <taxon>Bacillati</taxon>
        <taxon>Actinomycetota</taxon>
        <taxon>Actinomycetes</taxon>
        <taxon>Micromonosporales</taxon>
        <taxon>Micromonosporaceae</taxon>
        <taxon>Luedemannella</taxon>
    </lineage>
</organism>
<protein>
    <recommendedName>
        <fullName evidence="4">Antitoxin</fullName>
    </recommendedName>
</protein>